<evidence type="ECO:0000313" key="1">
    <source>
        <dbReference type="EMBL" id="OTF82686.1"/>
    </source>
</evidence>
<reference evidence="1 2" key="1">
    <citation type="submission" date="2017-03" db="EMBL/GenBank/DDBJ databases">
        <title>Genome Survey of Euroglyphus maynei.</title>
        <authorList>
            <person name="Arlian L.G."/>
            <person name="Morgan M.S."/>
            <person name="Rider S.D."/>
        </authorList>
    </citation>
    <scope>NUCLEOTIDE SEQUENCE [LARGE SCALE GENOMIC DNA]</scope>
    <source>
        <strain evidence="1">Arlian Lab</strain>
        <tissue evidence="1">Whole body</tissue>
    </source>
</reference>
<feature type="non-terminal residue" evidence="1">
    <location>
        <position position="271"/>
    </location>
</feature>
<comment type="caution">
    <text evidence="1">The sequence shown here is derived from an EMBL/GenBank/DDBJ whole genome shotgun (WGS) entry which is preliminary data.</text>
</comment>
<dbReference type="OrthoDB" id="10470246at2759"/>
<gene>
    <name evidence="1" type="ORF">BLA29_008508</name>
</gene>
<proteinExistence type="predicted"/>
<dbReference type="EMBL" id="MUJZ01007245">
    <property type="protein sequence ID" value="OTF82686.1"/>
    <property type="molecule type" value="Genomic_DNA"/>
</dbReference>
<dbReference type="Proteomes" id="UP000194236">
    <property type="component" value="Unassembled WGS sequence"/>
</dbReference>
<dbReference type="AlphaFoldDB" id="A0A1Y3BSX7"/>
<organism evidence="1 2">
    <name type="scientific">Euroglyphus maynei</name>
    <name type="common">Mayne's house dust mite</name>
    <dbReference type="NCBI Taxonomy" id="6958"/>
    <lineage>
        <taxon>Eukaryota</taxon>
        <taxon>Metazoa</taxon>
        <taxon>Ecdysozoa</taxon>
        <taxon>Arthropoda</taxon>
        <taxon>Chelicerata</taxon>
        <taxon>Arachnida</taxon>
        <taxon>Acari</taxon>
        <taxon>Acariformes</taxon>
        <taxon>Sarcoptiformes</taxon>
        <taxon>Astigmata</taxon>
        <taxon>Psoroptidia</taxon>
        <taxon>Analgoidea</taxon>
        <taxon>Pyroglyphidae</taxon>
        <taxon>Pyroglyphinae</taxon>
        <taxon>Euroglyphus</taxon>
    </lineage>
</organism>
<name>A0A1Y3BSX7_EURMA</name>
<evidence type="ECO:0000313" key="2">
    <source>
        <dbReference type="Proteomes" id="UP000194236"/>
    </source>
</evidence>
<accession>A0A1Y3BSX7</accession>
<keyword evidence="2" id="KW-1185">Reference proteome</keyword>
<sequence length="271" mass="31854">MSICCSDEESIKWFTFLDQFIFHCKKCDQTITSLVDGSNGLLSKHLIRLAVCDGYPMELFFYCFVGKTFNKKCFPINYQHCVFMASSTLTFFVQENPEQLIYWDVDNNHNVRANKPQSLPEMADITERLLKYPRSLWNRPYEIPEWHIAFKKLNRKFYLEYIDIECLFSYGSNRSQSFVNQNEPISHTELMTLDFKQSRLFLKRKIRSPLVPKISAQINESLIARSKSLQKRPPVIPYDPKKHVQMIGPSTDVFKRPQPILKQTKTTSLNQ</sequence>
<protein>
    <submittedName>
        <fullName evidence="1">Uncharacterized protein</fullName>
    </submittedName>
</protein>